<accession>A0A7X1B6A9</accession>
<evidence type="ECO:0000313" key="2">
    <source>
        <dbReference type="EMBL" id="MBC2606451.1"/>
    </source>
</evidence>
<comment type="caution">
    <text evidence="2">The sequence shown here is derived from an EMBL/GenBank/DDBJ whole genome shotgun (WGS) entry which is preliminary data.</text>
</comment>
<dbReference type="EMBL" id="JACHVC010000012">
    <property type="protein sequence ID" value="MBC2606451.1"/>
    <property type="molecule type" value="Genomic_DNA"/>
</dbReference>
<protein>
    <recommendedName>
        <fullName evidence="4">Lipoprotein</fullName>
    </recommendedName>
</protein>
<dbReference type="Proteomes" id="UP000526501">
    <property type="component" value="Unassembled WGS sequence"/>
</dbReference>
<evidence type="ECO:0008006" key="4">
    <source>
        <dbReference type="Google" id="ProtNLM"/>
    </source>
</evidence>
<evidence type="ECO:0000256" key="1">
    <source>
        <dbReference type="SAM" id="MobiDB-lite"/>
    </source>
</evidence>
<proteinExistence type="predicted"/>
<dbReference type="AlphaFoldDB" id="A0A7X1B6A9"/>
<reference evidence="2 3" key="1">
    <citation type="submission" date="2020-07" db="EMBL/GenBank/DDBJ databases">
        <authorList>
            <person name="Feng X."/>
        </authorList>
    </citation>
    <scope>NUCLEOTIDE SEQUENCE [LARGE SCALE GENOMIC DNA]</scope>
    <source>
        <strain evidence="2 3">JCM23202</strain>
    </source>
</reference>
<dbReference type="PROSITE" id="PS51257">
    <property type="entry name" value="PROKAR_LIPOPROTEIN"/>
    <property type="match status" value="1"/>
</dbReference>
<gene>
    <name evidence="2" type="ORF">H5P27_10390</name>
</gene>
<sequence>MKNSKLLVSFLSIFAVVFGLTLSGCSQKSEEEKALDDAAGQMEDAAKSAEKDAAKLKEEAEKALPNH</sequence>
<keyword evidence="3" id="KW-1185">Reference proteome</keyword>
<feature type="compositionally biased region" description="Basic and acidic residues" evidence="1">
    <location>
        <begin position="44"/>
        <end position="67"/>
    </location>
</feature>
<evidence type="ECO:0000313" key="3">
    <source>
        <dbReference type="Proteomes" id="UP000526501"/>
    </source>
</evidence>
<feature type="region of interest" description="Disordered" evidence="1">
    <location>
        <begin position="33"/>
        <end position="67"/>
    </location>
</feature>
<name>A0A7X1B6A9_9BACT</name>
<organism evidence="2 3">
    <name type="scientific">Pelagicoccus albus</name>
    <dbReference type="NCBI Taxonomy" id="415222"/>
    <lineage>
        <taxon>Bacteria</taxon>
        <taxon>Pseudomonadati</taxon>
        <taxon>Verrucomicrobiota</taxon>
        <taxon>Opitutia</taxon>
        <taxon>Puniceicoccales</taxon>
        <taxon>Pelagicoccaceae</taxon>
        <taxon>Pelagicoccus</taxon>
    </lineage>
</organism>
<dbReference type="RefSeq" id="WP_185660323.1">
    <property type="nucleotide sequence ID" value="NZ_CAWPOO010000012.1"/>
</dbReference>